<evidence type="ECO:0000256" key="1">
    <source>
        <dbReference type="SAM" id="MobiDB-lite"/>
    </source>
</evidence>
<organism evidence="2">
    <name type="scientific">Ixodes ricinus</name>
    <name type="common">Common tick</name>
    <name type="synonym">Acarus ricinus</name>
    <dbReference type="NCBI Taxonomy" id="34613"/>
    <lineage>
        <taxon>Eukaryota</taxon>
        <taxon>Metazoa</taxon>
        <taxon>Ecdysozoa</taxon>
        <taxon>Arthropoda</taxon>
        <taxon>Chelicerata</taxon>
        <taxon>Arachnida</taxon>
        <taxon>Acari</taxon>
        <taxon>Parasitiformes</taxon>
        <taxon>Ixodida</taxon>
        <taxon>Ixodoidea</taxon>
        <taxon>Ixodidae</taxon>
        <taxon>Ixodinae</taxon>
        <taxon>Ixodes</taxon>
    </lineage>
</organism>
<feature type="non-terminal residue" evidence="2">
    <location>
        <position position="1"/>
    </location>
</feature>
<feature type="region of interest" description="Disordered" evidence="1">
    <location>
        <begin position="105"/>
        <end position="210"/>
    </location>
</feature>
<dbReference type="EMBL" id="GANP01006145">
    <property type="protein sequence ID" value="JAB78323.1"/>
    <property type="molecule type" value="mRNA"/>
</dbReference>
<dbReference type="AlphaFoldDB" id="V5HVD4"/>
<protein>
    <submittedName>
        <fullName evidence="2">Putative secreted proline-rich protein</fullName>
    </submittedName>
</protein>
<feature type="compositionally biased region" description="Basic residues" evidence="1">
    <location>
        <begin position="191"/>
        <end position="200"/>
    </location>
</feature>
<reference evidence="2" key="1">
    <citation type="journal article" date="2015" name="Sci. Rep.">
        <title>Tissue- and time-dependent transcription in Ixodes ricinus salivary glands and midguts when blood feeding on the vertebrate host.</title>
        <authorList>
            <person name="Kotsyfakis M."/>
            <person name="Schwarz A."/>
            <person name="Erhart J."/>
            <person name="Ribeiro J.M."/>
        </authorList>
    </citation>
    <scope>NUCLEOTIDE SEQUENCE</scope>
    <source>
        <tissue evidence="2">Salivary gland and midgut</tissue>
    </source>
</reference>
<proteinExistence type="evidence at transcript level"/>
<accession>V5HVD4</accession>
<feature type="compositionally biased region" description="Pro residues" evidence="1">
    <location>
        <begin position="105"/>
        <end position="118"/>
    </location>
</feature>
<evidence type="ECO:0000313" key="2">
    <source>
        <dbReference type="EMBL" id="JAB78323.1"/>
    </source>
</evidence>
<name>V5HVD4_IXORI</name>
<feature type="compositionally biased region" description="Basic and acidic residues" evidence="1">
    <location>
        <begin position="201"/>
        <end position="210"/>
    </location>
</feature>
<sequence>AALGLNMACASTTKTILALLAVANCILANVIVQRPTLVTYHHQPGYGQPYPGPPGQPYPGPPGQPPVVVHQYPPGGVGGGPPVYHPGQPQPPVVLVPVGPGYPGGYPPQGVPFDPNPDGPGGHHGPPFIEEITPVLKNVPSVDDEEKKKRPPHKGTDKCNGVDNKKGIPAPATGGNRKSRRAHEKEGVRTRTTKRPRRVNPKNERLVRGG</sequence>